<name>A0ABS5KZU2_9ACTN</name>
<dbReference type="RefSeq" id="WP_212016168.1">
    <property type="nucleotide sequence ID" value="NZ_JAAFYZ010000143.1"/>
</dbReference>
<dbReference type="EMBL" id="JAAFYZ010000143">
    <property type="protein sequence ID" value="MBS2551515.1"/>
    <property type="molecule type" value="Genomic_DNA"/>
</dbReference>
<keyword evidence="2" id="KW-1185">Reference proteome</keyword>
<evidence type="ECO:0000313" key="1">
    <source>
        <dbReference type="EMBL" id="MBS2551515.1"/>
    </source>
</evidence>
<sequence length="115" mass="12370">MPKKLTASTAVPAVRRKRLGRAVVAAAGMIALETAYMRKSGYAVGLKTVVRCRGGHLFTTIWIPGASVKAVRLGPVRLQWCPVGRHFTSVRPVKVAELTDEVQAAAGLQHDARIP</sequence>
<accession>A0ABS5KZU2</accession>
<comment type="caution">
    <text evidence="1">The sequence shown here is derived from an EMBL/GenBank/DDBJ whole genome shotgun (WGS) entry which is preliminary data.</text>
</comment>
<proteinExistence type="predicted"/>
<organism evidence="1 2">
    <name type="scientific">Catenulispora pinistramenti</name>
    <dbReference type="NCBI Taxonomy" id="2705254"/>
    <lineage>
        <taxon>Bacteria</taxon>
        <taxon>Bacillati</taxon>
        <taxon>Actinomycetota</taxon>
        <taxon>Actinomycetes</taxon>
        <taxon>Catenulisporales</taxon>
        <taxon>Catenulisporaceae</taxon>
        <taxon>Catenulispora</taxon>
    </lineage>
</organism>
<evidence type="ECO:0000313" key="2">
    <source>
        <dbReference type="Proteomes" id="UP000730482"/>
    </source>
</evidence>
<dbReference type="Proteomes" id="UP000730482">
    <property type="component" value="Unassembled WGS sequence"/>
</dbReference>
<reference evidence="1 2" key="1">
    <citation type="submission" date="2020-02" db="EMBL/GenBank/DDBJ databases">
        <title>Acidophilic actinobacteria isolated from forest soil.</title>
        <authorList>
            <person name="Golinska P."/>
        </authorList>
    </citation>
    <scope>NUCLEOTIDE SEQUENCE [LARGE SCALE GENOMIC DNA]</scope>
    <source>
        <strain evidence="1 2">NL8</strain>
    </source>
</reference>
<gene>
    <name evidence="1" type="ORF">KGQ19_32070</name>
</gene>
<protein>
    <submittedName>
        <fullName evidence="1">Uncharacterized protein</fullName>
    </submittedName>
</protein>